<evidence type="ECO:0000313" key="3">
    <source>
        <dbReference type="EMBL" id="MFC7440859.1"/>
    </source>
</evidence>
<gene>
    <name evidence="3" type="ORF">ACFQNG_06805</name>
</gene>
<dbReference type="Pfam" id="PF13472">
    <property type="entry name" value="Lipase_GDSL_2"/>
    <property type="match status" value="1"/>
</dbReference>
<comment type="caution">
    <text evidence="3">The sequence shown here is derived from an EMBL/GenBank/DDBJ whole genome shotgun (WGS) entry which is preliminary data.</text>
</comment>
<dbReference type="PANTHER" id="PTHR30383:SF27">
    <property type="entry name" value="SPORE GERMINATION LIPASE LIPC"/>
    <property type="match status" value="1"/>
</dbReference>
<keyword evidence="1" id="KW-0472">Membrane</keyword>
<dbReference type="Proteomes" id="UP001596500">
    <property type="component" value="Unassembled WGS sequence"/>
</dbReference>
<feature type="domain" description="SGNH hydrolase-type esterase" evidence="2">
    <location>
        <begin position="63"/>
        <end position="248"/>
    </location>
</feature>
<dbReference type="InterPro" id="IPR013830">
    <property type="entry name" value="SGNH_hydro"/>
</dbReference>
<dbReference type="InterPro" id="IPR051532">
    <property type="entry name" value="Ester_Hydrolysis_Enzymes"/>
</dbReference>
<keyword evidence="1" id="KW-1133">Transmembrane helix</keyword>
<evidence type="ECO:0000259" key="2">
    <source>
        <dbReference type="Pfam" id="PF13472"/>
    </source>
</evidence>
<dbReference type="EMBL" id="JBHTBW010000019">
    <property type="protein sequence ID" value="MFC7440859.1"/>
    <property type="molecule type" value="Genomic_DNA"/>
</dbReference>
<keyword evidence="4" id="KW-1185">Reference proteome</keyword>
<protein>
    <submittedName>
        <fullName evidence="3">GDSL-type esterase/lipase family protein</fullName>
    </submittedName>
</protein>
<feature type="transmembrane region" description="Helical" evidence="1">
    <location>
        <begin position="7"/>
        <end position="29"/>
    </location>
</feature>
<sequence>MRKSKKIFQFFLHTLAVFSFILLGAGFILSVNTLIHPAKNNVTSKLSEQTDASVAAKGTLIGLGDSLTRGIGDSNGQGYFGMVKRELQEKHGGLSAINLSISGQTSHDLVSQIKQSQTKQLVKQAQWIVITIGGNDLFRSSERLQKIDPGQIERARQRYEKNLQTILGEVKSTNPDATVFLFGLYNPFGDMNIQDTDHYVIKWNDTITQIAEQFTGVVVVPTFDLFQLAPRQYLYSDHFHPNEQGYRRMADRLLQVILDQSRERKTAYGK</sequence>
<organism evidence="3 4">
    <name type="scientific">Laceyella putida</name>
    <dbReference type="NCBI Taxonomy" id="110101"/>
    <lineage>
        <taxon>Bacteria</taxon>
        <taxon>Bacillati</taxon>
        <taxon>Bacillota</taxon>
        <taxon>Bacilli</taxon>
        <taxon>Bacillales</taxon>
        <taxon>Thermoactinomycetaceae</taxon>
        <taxon>Laceyella</taxon>
    </lineage>
</organism>
<evidence type="ECO:0000313" key="4">
    <source>
        <dbReference type="Proteomes" id="UP001596500"/>
    </source>
</evidence>
<evidence type="ECO:0000256" key="1">
    <source>
        <dbReference type="SAM" id="Phobius"/>
    </source>
</evidence>
<name>A0ABW2RIM0_9BACL</name>
<dbReference type="InterPro" id="IPR036514">
    <property type="entry name" value="SGNH_hydro_sf"/>
</dbReference>
<dbReference type="PANTHER" id="PTHR30383">
    <property type="entry name" value="THIOESTERASE 1/PROTEASE 1/LYSOPHOSPHOLIPASE L1"/>
    <property type="match status" value="1"/>
</dbReference>
<dbReference type="SUPFAM" id="SSF52266">
    <property type="entry name" value="SGNH hydrolase"/>
    <property type="match status" value="1"/>
</dbReference>
<dbReference type="RefSeq" id="WP_379864142.1">
    <property type="nucleotide sequence ID" value="NZ_JBHTBW010000019.1"/>
</dbReference>
<proteinExistence type="predicted"/>
<reference evidence="4" key="1">
    <citation type="journal article" date="2019" name="Int. J. Syst. Evol. Microbiol.">
        <title>The Global Catalogue of Microorganisms (GCM) 10K type strain sequencing project: providing services to taxonomists for standard genome sequencing and annotation.</title>
        <authorList>
            <consortium name="The Broad Institute Genomics Platform"/>
            <consortium name="The Broad Institute Genome Sequencing Center for Infectious Disease"/>
            <person name="Wu L."/>
            <person name="Ma J."/>
        </authorList>
    </citation>
    <scope>NUCLEOTIDE SEQUENCE [LARGE SCALE GENOMIC DNA]</scope>
    <source>
        <strain evidence="4">CGMCC 1.12942</strain>
    </source>
</reference>
<dbReference type="Gene3D" id="3.40.50.1110">
    <property type="entry name" value="SGNH hydrolase"/>
    <property type="match status" value="1"/>
</dbReference>
<keyword evidence="1" id="KW-0812">Transmembrane</keyword>
<accession>A0ABW2RIM0</accession>